<name>A0ABT0RFY5_9SPHN</name>
<keyword evidence="2" id="KW-0223">Dioxygenase</keyword>
<dbReference type="Proteomes" id="UP001165343">
    <property type="component" value="Unassembled WGS sequence"/>
</dbReference>
<feature type="domain" description="Fe2OG dioxygenase" evidence="1">
    <location>
        <begin position="93"/>
        <end position="184"/>
    </location>
</feature>
<dbReference type="RefSeq" id="WP_249868114.1">
    <property type="nucleotide sequence ID" value="NZ_JAMGBC010000001.1"/>
</dbReference>
<keyword evidence="2" id="KW-0560">Oxidoreductase</keyword>
<accession>A0ABT0RFY5</accession>
<evidence type="ECO:0000313" key="2">
    <source>
        <dbReference type="EMBL" id="MCL6679200.1"/>
    </source>
</evidence>
<evidence type="ECO:0000313" key="3">
    <source>
        <dbReference type="Proteomes" id="UP001165343"/>
    </source>
</evidence>
<dbReference type="InterPro" id="IPR037151">
    <property type="entry name" value="AlkB-like_sf"/>
</dbReference>
<dbReference type="InterPro" id="IPR005123">
    <property type="entry name" value="Oxoglu/Fe-dep_dioxygenase_dom"/>
</dbReference>
<organism evidence="2 3">
    <name type="scientific">Sphingomonas anseongensis</name>
    <dbReference type="NCBI Taxonomy" id="2908207"/>
    <lineage>
        <taxon>Bacteria</taxon>
        <taxon>Pseudomonadati</taxon>
        <taxon>Pseudomonadota</taxon>
        <taxon>Alphaproteobacteria</taxon>
        <taxon>Sphingomonadales</taxon>
        <taxon>Sphingomonadaceae</taxon>
        <taxon>Sphingomonas</taxon>
    </lineage>
</organism>
<keyword evidence="3" id="KW-1185">Reference proteome</keyword>
<dbReference type="InterPro" id="IPR032857">
    <property type="entry name" value="ALKBH4"/>
</dbReference>
<dbReference type="PROSITE" id="PS51471">
    <property type="entry name" value="FE2OG_OXY"/>
    <property type="match status" value="1"/>
</dbReference>
<dbReference type="InterPro" id="IPR027450">
    <property type="entry name" value="AlkB-like"/>
</dbReference>
<dbReference type="PANTHER" id="PTHR12463:SF1">
    <property type="entry name" value="2-OXOGLUTARATE AND FE-DEPENDENT OXYGENASE FAMILY PROTEIN"/>
    <property type="match status" value="1"/>
</dbReference>
<dbReference type="PANTHER" id="PTHR12463">
    <property type="entry name" value="OXYGENASE-RELATED"/>
    <property type="match status" value="1"/>
</dbReference>
<protein>
    <submittedName>
        <fullName evidence="2">Alpha-ketoglutarate-dependent dioxygenase AlkB</fullName>
    </submittedName>
</protein>
<comment type="caution">
    <text evidence="2">The sequence shown here is derived from an EMBL/GenBank/DDBJ whole genome shotgun (WGS) entry which is preliminary data.</text>
</comment>
<evidence type="ECO:0000259" key="1">
    <source>
        <dbReference type="PROSITE" id="PS51471"/>
    </source>
</evidence>
<dbReference type="EMBL" id="JAMGBC010000001">
    <property type="protein sequence ID" value="MCL6679200.1"/>
    <property type="molecule type" value="Genomic_DNA"/>
</dbReference>
<proteinExistence type="predicted"/>
<dbReference type="Pfam" id="PF13532">
    <property type="entry name" value="2OG-FeII_Oxy_2"/>
    <property type="match status" value="1"/>
</dbReference>
<dbReference type="SUPFAM" id="SSF51197">
    <property type="entry name" value="Clavaminate synthase-like"/>
    <property type="match status" value="1"/>
</dbReference>
<reference evidence="2" key="1">
    <citation type="submission" date="2022-05" db="EMBL/GenBank/DDBJ databases">
        <authorList>
            <person name="Jo J.-H."/>
            <person name="Im W.-T."/>
        </authorList>
    </citation>
    <scope>NUCLEOTIDE SEQUENCE</scope>
    <source>
        <strain evidence="2">RG327</strain>
    </source>
</reference>
<sequence>MTADLFGEPVIAGLDYRPEFITHAEEQELVGHLSAEELSPFRFHGWTGKRLTRSFGWRYDFDDASFSPSEPIPGWLEPLRSKAAGLAGVRPDDFVHALLVRYDPGAGIGWHKDRSVFETVVGVSLGTPAMLRFRRRRAGGFDRMQVEVEPRSAYLLSGEARHEWEHGIAPGETLRFSITFRTLSEKGRRIATSP</sequence>
<gene>
    <name evidence="2" type="ORF">LZ519_07715</name>
</gene>
<dbReference type="Gene3D" id="2.60.120.590">
    <property type="entry name" value="Alpha-ketoglutarate-dependent dioxygenase AlkB-like"/>
    <property type="match status" value="1"/>
</dbReference>
<dbReference type="GO" id="GO:0051213">
    <property type="term" value="F:dioxygenase activity"/>
    <property type="evidence" value="ECO:0007669"/>
    <property type="project" value="UniProtKB-KW"/>
</dbReference>